<feature type="region of interest" description="Disordered" evidence="2">
    <location>
        <begin position="52"/>
        <end position="75"/>
    </location>
</feature>
<evidence type="ECO:0000313" key="4">
    <source>
        <dbReference type="Proteomes" id="UP000000343"/>
    </source>
</evidence>
<proteinExistence type="inferred from homology"/>
<feature type="region of interest" description="Disordered" evidence="2">
    <location>
        <begin position="1"/>
        <end position="29"/>
    </location>
</feature>
<accession>E8WXA7</accession>
<name>E8WXA7_GRATM</name>
<sequence length="351" mass="38246">MQRNDLLIPSWPGDQLDSPEPPAPEPPSFDAALGAWVLSRHEDVLAAFRSSALAPAGPHTKRPRTAEDQSARRPMRAETLEALSPAQLRDWSAQLTPSIATRISSLPEDAPVDLVADYLSPLCLELAVLVTGIDPIHAAHYARIAEPISASAAEPYDLALRDSAKTATAQLQGCFHSRTETLRDSGFVALAYTLPCLIANAWYALFLRPEQWTLLHTQPDLTDQAIEELLRFAGLTRILFRQATQDLAIGPATIRQGDRIILRLIAANRDPARFPNAKTLDITSREPGQLSLGAGAHACVGASLIRMAAILLTRPLAQAFQQITLGQTVEWQGGSGFRSPRHLPVRLVRKP</sequence>
<comment type="similarity">
    <text evidence="1">Belongs to the cytochrome P450 family.</text>
</comment>
<organism evidence="4">
    <name type="scientific">Granulicella tundricola (strain ATCC BAA-1859 / DSM 23138 / MP5ACTX9)</name>
    <dbReference type="NCBI Taxonomy" id="1198114"/>
    <lineage>
        <taxon>Bacteria</taxon>
        <taxon>Pseudomonadati</taxon>
        <taxon>Acidobacteriota</taxon>
        <taxon>Terriglobia</taxon>
        <taxon>Terriglobales</taxon>
        <taxon>Acidobacteriaceae</taxon>
        <taxon>Granulicella</taxon>
    </lineage>
</organism>
<dbReference type="EMBL" id="CP002480">
    <property type="protein sequence ID" value="ADW67440.1"/>
    <property type="molecule type" value="Genomic_DNA"/>
</dbReference>
<dbReference type="GO" id="GO:0005506">
    <property type="term" value="F:iron ion binding"/>
    <property type="evidence" value="ECO:0007669"/>
    <property type="project" value="InterPro"/>
</dbReference>
<dbReference type="Pfam" id="PF00067">
    <property type="entry name" value="p450"/>
    <property type="match status" value="1"/>
</dbReference>
<evidence type="ECO:0000313" key="3">
    <source>
        <dbReference type="EMBL" id="ADW67440.1"/>
    </source>
</evidence>
<dbReference type="eggNOG" id="COG2124">
    <property type="taxonomic scope" value="Bacteria"/>
</dbReference>
<dbReference type="HOGENOM" id="CLU_033716_0_2_0"/>
<dbReference type="PANTHER" id="PTHR46696:SF1">
    <property type="entry name" value="CYTOCHROME P450 YJIB-RELATED"/>
    <property type="match status" value="1"/>
</dbReference>
<dbReference type="GO" id="GO:0004497">
    <property type="term" value="F:monooxygenase activity"/>
    <property type="evidence" value="ECO:0007669"/>
    <property type="project" value="InterPro"/>
</dbReference>
<dbReference type="GO" id="GO:0020037">
    <property type="term" value="F:heme binding"/>
    <property type="evidence" value="ECO:0007669"/>
    <property type="project" value="InterPro"/>
</dbReference>
<dbReference type="PRINTS" id="PR00359">
    <property type="entry name" value="BP450"/>
</dbReference>
<protein>
    <submittedName>
        <fullName evidence="3">Cytochrome P450-like protein</fullName>
    </submittedName>
</protein>
<dbReference type="PANTHER" id="PTHR46696">
    <property type="entry name" value="P450, PUTATIVE (EUROFUNG)-RELATED"/>
    <property type="match status" value="1"/>
</dbReference>
<dbReference type="PaxDb" id="1198114-AciX9_0368"/>
<gene>
    <name evidence="3" type="ordered locus">AciX9_0368</name>
</gene>
<dbReference type="SUPFAM" id="SSF48264">
    <property type="entry name" value="Cytochrome P450"/>
    <property type="match status" value="1"/>
</dbReference>
<reference evidence="4" key="1">
    <citation type="submission" date="2011-01" db="EMBL/GenBank/DDBJ databases">
        <title>Complete sequence of chromosome of Acidobacterium sp. MP5ACTX9.</title>
        <authorList>
            <consortium name="US DOE Joint Genome Institute"/>
            <person name="Lucas S."/>
            <person name="Copeland A."/>
            <person name="Lapidus A."/>
            <person name="Cheng J.-F."/>
            <person name="Goodwin L."/>
            <person name="Pitluck S."/>
            <person name="Teshima H."/>
            <person name="Detter J.C."/>
            <person name="Han C."/>
            <person name="Tapia R."/>
            <person name="Land M."/>
            <person name="Hauser L."/>
            <person name="Kyrpides N."/>
            <person name="Ivanova N."/>
            <person name="Ovchinnikova G."/>
            <person name="Pagani I."/>
            <person name="Rawat S.R."/>
            <person name="Mannisto M."/>
            <person name="Haggblom M.M."/>
            <person name="Woyke T."/>
        </authorList>
    </citation>
    <scope>NUCLEOTIDE SEQUENCE [LARGE SCALE GENOMIC DNA]</scope>
    <source>
        <strain evidence="4">MP5ACTX9</strain>
    </source>
</reference>
<evidence type="ECO:0000256" key="2">
    <source>
        <dbReference type="SAM" id="MobiDB-lite"/>
    </source>
</evidence>
<feature type="compositionally biased region" description="Basic and acidic residues" evidence="2">
    <location>
        <begin position="64"/>
        <end position="75"/>
    </location>
</feature>
<dbReference type="GO" id="GO:0016705">
    <property type="term" value="F:oxidoreductase activity, acting on paired donors, with incorporation or reduction of molecular oxygen"/>
    <property type="evidence" value="ECO:0007669"/>
    <property type="project" value="InterPro"/>
</dbReference>
<dbReference type="AlphaFoldDB" id="E8WXA7"/>
<dbReference type="InterPro" id="IPR001128">
    <property type="entry name" value="Cyt_P450"/>
</dbReference>
<dbReference type="STRING" id="1198114.AciX9_0368"/>
<keyword evidence="4" id="KW-1185">Reference proteome</keyword>
<dbReference type="Gene3D" id="1.10.630.10">
    <property type="entry name" value="Cytochrome P450"/>
    <property type="match status" value="1"/>
</dbReference>
<dbReference type="KEGG" id="acm:AciX9_0368"/>
<dbReference type="OrthoDB" id="4168525at2"/>
<dbReference type="RefSeq" id="WP_013578768.1">
    <property type="nucleotide sequence ID" value="NC_015064.1"/>
</dbReference>
<dbReference type="InterPro" id="IPR036396">
    <property type="entry name" value="Cyt_P450_sf"/>
</dbReference>
<evidence type="ECO:0000256" key="1">
    <source>
        <dbReference type="ARBA" id="ARBA00010617"/>
    </source>
</evidence>
<dbReference type="Proteomes" id="UP000000343">
    <property type="component" value="Chromosome"/>
</dbReference>
<dbReference type="InterPro" id="IPR002397">
    <property type="entry name" value="Cyt_P450_B"/>
</dbReference>